<sequence length="533" mass="58749">MNSVTPFSAKSKIRQKTVTVVKKPAPGTQTSSTPQAPRRTSSSQLGSAGNGVRKPASAPPVNRYQLTPAGRSRTGASQSHTERRSLTVTARVHKRKVTPTTPQWGSSSESDSEQDDGNRPGDAKRQKTNSSEPIALNRTLEPDLKRRIRYQEPAHPGGEAEEKGRLIDGVSVHQDGGQEKKGNKLVHGIQMSRGSWSKKFRSAFPVEKGNTVVRLQYPSLSASEKFEMVTPKEGDDFDPFKDIYDSLEEIINHYLPQDLAEKLSSETNGTVRLLKRAHTKGSSPDFESALNDFNETLKDKVADGTVAKILDDMHALPLSLSRCILAQVYRRVVSPYANDLRVKDKKKEFTYGELLPPFTHTIFQQTGLNSSSVFIDLGSGVGNVVLQSALQTGAESWGIEIMPKPAEFAEDQAEELKRRAKLWNISLGPIHLREGDFRESAEIDAVLPRADVILVNNKVFTADLNNQLLEKFLDLKNGAKVVSLASFGGVGKQGSRNEQSIANLFDEERYESGTNSVSWAGESVEYYIATKVR</sequence>
<comment type="function">
    <text evidence="1 15">Histone methyltransferase that specifically trimethylates histone H3 to form H3K79me3. This methylation is required for telomere silencing and for the pachytene checkpoint during the meiotic cell cycle by allowing the recruitment of RAD9 to double strand breaks. Nucleosomes are preferred as substrate compared to free histone.</text>
</comment>
<dbReference type="Gene3D" id="1.10.260.170">
    <property type="match status" value="1"/>
</dbReference>
<evidence type="ECO:0000256" key="5">
    <source>
        <dbReference type="ARBA" id="ARBA00022603"/>
    </source>
</evidence>
<evidence type="ECO:0000256" key="17">
    <source>
        <dbReference type="SAM" id="MobiDB-lite"/>
    </source>
</evidence>
<comment type="similarity">
    <text evidence="15">Belongs to the class I-like SAM-binding methyltransferase superfamily. DOT1 family.</text>
</comment>
<dbReference type="InterPro" id="IPR029063">
    <property type="entry name" value="SAM-dependent_MTases_sf"/>
</dbReference>
<evidence type="ECO:0000313" key="20">
    <source>
        <dbReference type="Proteomes" id="UP000799770"/>
    </source>
</evidence>
<keyword evidence="12 15" id="KW-0539">Nucleus</keyword>
<evidence type="ECO:0000256" key="6">
    <source>
        <dbReference type="ARBA" id="ARBA00022679"/>
    </source>
</evidence>
<dbReference type="InterPro" id="IPR021162">
    <property type="entry name" value="Dot1"/>
</dbReference>
<reference evidence="19" key="1">
    <citation type="journal article" date="2020" name="Stud. Mycol.">
        <title>101 Dothideomycetes genomes: a test case for predicting lifestyles and emergence of pathogens.</title>
        <authorList>
            <person name="Haridas S."/>
            <person name="Albert R."/>
            <person name="Binder M."/>
            <person name="Bloem J."/>
            <person name="Labutti K."/>
            <person name="Salamov A."/>
            <person name="Andreopoulos B."/>
            <person name="Baker S."/>
            <person name="Barry K."/>
            <person name="Bills G."/>
            <person name="Bluhm B."/>
            <person name="Cannon C."/>
            <person name="Castanera R."/>
            <person name="Culley D."/>
            <person name="Daum C."/>
            <person name="Ezra D."/>
            <person name="Gonzalez J."/>
            <person name="Henrissat B."/>
            <person name="Kuo A."/>
            <person name="Liang C."/>
            <person name="Lipzen A."/>
            <person name="Lutzoni F."/>
            <person name="Magnuson J."/>
            <person name="Mondo S."/>
            <person name="Nolan M."/>
            <person name="Ohm R."/>
            <person name="Pangilinan J."/>
            <person name="Park H.-J."/>
            <person name="Ramirez L."/>
            <person name="Alfaro M."/>
            <person name="Sun H."/>
            <person name="Tritt A."/>
            <person name="Yoshinaga Y."/>
            <person name="Zwiers L.-H."/>
            <person name="Turgeon B."/>
            <person name="Goodwin S."/>
            <person name="Spatafora J."/>
            <person name="Crous P."/>
            <person name="Grigoriev I."/>
        </authorList>
    </citation>
    <scope>NUCLEOTIDE SEQUENCE</scope>
    <source>
        <strain evidence="19">CBS 627.86</strain>
    </source>
</reference>
<evidence type="ECO:0000256" key="3">
    <source>
        <dbReference type="ARBA" id="ARBA00012190"/>
    </source>
</evidence>
<dbReference type="InterPro" id="IPR030445">
    <property type="entry name" value="H3-K79_meTrfase"/>
</dbReference>
<evidence type="ECO:0000256" key="8">
    <source>
        <dbReference type="ARBA" id="ARBA00022737"/>
    </source>
</evidence>
<evidence type="ECO:0000256" key="14">
    <source>
        <dbReference type="ARBA" id="ARBA00047770"/>
    </source>
</evidence>
<comment type="catalytic activity">
    <reaction evidence="14 15">
        <text>L-lysyl(79)-[histone H3] + 3 S-adenosyl-L-methionine = N(6),N(6),N(6)-trimethyl-L-lysyl(79)-[histone H3] + 3 S-adenosyl-L-homocysteine + 3 H(+)</text>
        <dbReference type="Rhea" id="RHEA:60328"/>
        <dbReference type="Rhea" id="RHEA-COMP:15549"/>
        <dbReference type="Rhea" id="RHEA-COMP:15552"/>
        <dbReference type="ChEBI" id="CHEBI:15378"/>
        <dbReference type="ChEBI" id="CHEBI:29969"/>
        <dbReference type="ChEBI" id="CHEBI:57856"/>
        <dbReference type="ChEBI" id="CHEBI:59789"/>
        <dbReference type="ChEBI" id="CHEBI:61961"/>
        <dbReference type="EC" id="2.1.1.360"/>
    </reaction>
</comment>
<name>A0A6A5Z0U3_9PLEO</name>
<keyword evidence="7 15" id="KW-0949">S-adenosyl-L-methionine</keyword>
<dbReference type="Pfam" id="PF08123">
    <property type="entry name" value="DOT1"/>
    <property type="match status" value="1"/>
</dbReference>
<feature type="compositionally biased region" description="Basic and acidic residues" evidence="17">
    <location>
        <begin position="116"/>
        <end position="125"/>
    </location>
</feature>
<dbReference type="GO" id="GO:0006281">
    <property type="term" value="P:DNA repair"/>
    <property type="evidence" value="ECO:0007669"/>
    <property type="project" value="InterPro"/>
</dbReference>
<feature type="compositionally biased region" description="Polar residues" evidence="17">
    <location>
        <begin position="27"/>
        <end position="47"/>
    </location>
</feature>
<evidence type="ECO:0000256" key="11">
    <source>
        <dbReference type="ARBA" id="ARBA00023163"/>
    </source>
</evidence>
<dbReference type="GO" id="GO:0032259">
    <property type="term" value="P:methylation"/>
    <property type="evidence" value="ECO:0007669"/>
    <property type="project" value="UniProtKB-KW"/>
</dbReference>
<evidence type="ECO:0000256" key="10">
    <source>
        <dbReference type="ARBA" id="ARBA00023015"/>
    </source>
</evidence>
<dbReference type="GO" id="GO:0000781">
    <property type="term" value="C:chromosome, telomeric region"/>
    <property type="evidence" value="ECO:0007669"/>
    <property type="project" value="GOC"/>
</dbReference>
<feature type="binding site" evidence="16">
    <location>
        <begin position="436"/>
        <end position="437"/>
    </location>
    <ligand>
        <name>S-adenosyl-L-methionine</name>
        <dbReference type="ChEBI" id="CHEBI:59789"/>
    </ligand>
</feature>
<keyword evidence="11 15" id="KW-0804">Transcription</keyword>
<keyword evidence="9 15" id="KW-0156">Chromatin regulator</keyword>
<comment type="subcellular location">
    <subcellularLocation>
        <location evidence="2 15">Nucleus</location>
    </subcellularLocation>
</comment>
<dbReference type="EMBL" id="ML977329">
    <property type="protein sequence ID" value="KAF2113045.1"/>
    <property type="molecule type" value="Genomic_DNA"/>
</dbReference>
<dbReference type="Proteomes" id="UP000799770">
    <property type="component" value="Unassembled WGS sequence"/>
</dbReference>
<dbReference type="Gene3D" id="3.40.50.150">
    <property type="entry name" value="Vaccinia Virus protein VP39"/>
    <property type="match status" value="1"/>
</dbReference>
<dbReference type="PANTHER" id="PTHR21451">
    <property type="entry name" value="HISTONE H3 METHYLTRANSFERASE"/>
    <property type="match status" value="1"/>
</dbReference>
<evidence type="ECO:0000256" key="12">
    <source>
        <dbReference type="ARBA" id="ARBA00023242"/>
    </source>
</evidence>
<dbReference type="GO" id="GO:0140956">
    <property type="term" value="F:histone H3K79 trimethyltransferase activity"/>
    <property type="evidence" value="ECO:0007669"/>
    <property type="project" value="UniProtKB-EC"/>
</dbReference>
<dbReference type="CDD" id="cd02440">
    <property type="entry name" value="AdoMet_MTases"/>
    <property type="match status" value="1"/>
</dbReference>
<dbReference type="FunFam" id="3.40.50.150:FF:000033">
    <property type="entry name" value="Histone-lysine N-methyltransferase, H3 lysine-79 specific"/>
    <property type="match status" value="1"/>
</dbReference>
<evidence type="ECO:0000256" key="16">
    <source>
        <dbReference type="PIRSR" id="PIRSR017570-1"/>
    </source>
</evidence>
<organism evidence="19 20">
    <name type="scientific">Lophiotrema nucula</name>
    <dbReference type="NCBI Taxonomy" id="690887"/>
    <lineage>
        <taxon>Eukaryota</taxon>
        <taxon>Fungi</taxon>
        <taxon>Dikarya</taxon>
        <taxon>Ascomycota</taxon>
        <taxon>Pezizomycotina</taxon>
        <taxon>Dothideomycetes</taxon>
        <taxon>Pleosporomycetidae</taxon>
        <taxon>Pleosporales</taxon>
        <taxon>Lophiotremataceae</taxon>
        <taxon>Lophiotrema</taxon>
    </lineage>
</organism>
<evidence type="ECO:0000256" key="9">
    <source>
        <dbReference type="ARBA" id="ARBA00022853"/>
    </source>
</evidence>
<protein>
    <recommendedName>
        <fullName evidence="4 15">Histone-lysine N-methyltransferase, H3 lysine-79 specific</fullName>
        <ecNumber evidence="3 15">2.1.1.360</ecNumber>
    </recommendedName>
    <alternativeName>
        <fullName evidence="13 15">Histone H3-K79 methyltransferase</fullName>
    </alternativeName>
</protein>
<dbReference type="InterPro" id="IPR025789">
    <property type="entry name" value="DOT1_dom"/>
</dbReference>
<keyword evidence="5 15" id="KW-0489">Methyltransferase</keyword>
<dbReference type="SUPFAM" id="SSF53335">
    <property type="entry name" value="S-adenosyl-L-methionine-dependent methyltransferases"/>
    <property type="match status" value="1"/>
</dbReference>
<dbReference type="OrthoDB" id="443402at2759"/>
<proteinExistence type="inferred from homology"/>
<evidence type="ECO:0000313" key="19">
    <source>
        <dbReference type="EMBL" id="KAF2113045.1"/>
    </source>
</evidence>
<evidence type="ECO:0000256" key="13">
    <source>
        <dbReference type="ARBA" id="ARBA00029821"/>
    </source>
</evidence>
<gene>
    <name evidence="19" type="ORF">BDV96DRAFT_613983</name>
</gene>
<dbReference type="GO" id="GO:0031509">
    <property type="term" value="P:subtelomeric heterochromatin formation"/>
    <property type="evidence" value="ECO:0007669"/>
    <property type="project" value="InterPro"/>
</dbReference>
<evidence type="ECO:0000256" key="2">
    <source>
        <dbReference type="ARBA" id="ARBA00004123"/>
    </source>
</evidence>
<feature type="region of interest" description="Disordered" evidence="17">
    <location>
        <begin position="1"/>
        <end position="146"/>
    </location>
</feature>
<evidence type="ECO:0000256" key="4">
    <source>
        <dbReference type="ARBA" id="ARBA00020987"/>
    </source>
</evidence>
<dbReference type="AlphaFoldDB" id="A0A6A5Z0U3"/>
<dbReference type="PANTHER" id="PTHR21451:SF0">
    <property type="entry name" value="HISTONE-LYSINE N-METHYLTRANSFERASE, H3 LYSINE-79 SPECIFIC"/>
    <property type="match status" value="1"/>
</dbReference>
<dbReference type="PROSITE" id="PS51569">
    <property type="entry name" value="DOT1"/>
    <property type="match status" value="1"/>
</dbReference>
<evidence type="ECO:0000259" key="18">
    <source>
        <dbReference type="PROSITE" id="PS51569"/>
    </source>
</evidence>
<evidence type="ECO:0000256" key="7">
    <source>
        <dbReference type="ARBA" id="ARBA00022691"/>
    </source>
</evidence>
<keyword evidence="10 15" id="KW-0805">Transcription regulation</keyword>
<keyword evidence="8" id="KW-0677">Repeat</keyword>
<feature type="binding site" evidence="16">
    <location>
        <position position="400"/>
    </location>
    <ligand>
        <name>S-adenosyl-L-methionine</name>
        <dbReference type="ChEBI" id="CHEBI:59789"/>
    </ligand>
</feature>
<dbReference type="EC" id="2.1.1.360" evidence="3 15"/>
<dbReference type="GO" id="GO:0042393">
    <property type="term" value="F:histone binding"/>
    <property type="evidence" value="ECO:0007669"/>
    <property type="project" value="InterPro"/>
</dbReference>
<evidence type="ECO:0000256" key="1">
    <source>
        <dbReference type="ARBA" id="ARBA00003482"/>
    </source>
</evidence>
<dbReference type="PIRSF" id="PIRSF017570">
    <property type="entry name" value="Histone_H3-K79_MeTrfase"/>
    <property type="match status" value="1"/>
</dbReference>
<feature type="binding site" evidence="16">
    <location>
        <begin position="374"/>
        <end position="383"/>
    </location>
    <ligand>
        <name>S-adenosyl-L-methionine</name>
        <dbReference type="ChEBI" id="CHEBI:59789"/>
    </ligand>
</feature>
<dbReference type="GO" id="GO:0005634">
    <property type="term" value="C:nucleus"/>
    <property type="evidence" value="ECO:0007669"/>
    <property type="project" value="UniProtKB-SubCell"/>
</dbReference>
<keyword evidence="6 15" id="KW-0808">Transferase</keyword>
<keyword evidence="20" id="KW-1185">Reference proteome</keyword>
<feature type="domain" description="DOT1" evidence="18">
    <location>
        <begin position="226"/>
        <end position="533"/>
    </location>
</feature>
<dbReference type="GO" id="GO:0000077">
    <property type="term" value="P:DNA damage checkpoint signaling"/>
    <property type="evidence" value="ECO:0007669"/>
    <property type="project" value="InterPro"/>
</dbReference>
<feature type="binding site" evidence="16">
    <location>
        <begin position="351"/>
        <end position="354"/>
    </location>
    <ligand>
        <name>S-adenosyl-L-methionine</name>
        <dbReference type="ChEBI" id="CHEBI:59789"/>
    </ligand>
</feature>
<evidence type="ECO:0000256" key="15">
    <source>
        <dbReference type="PIRNR" id="PIRNR017570"/>
    </source>
</evidence>
<accession>A0A6A5Z0U3</accession>
<dbReference type="GO" id="GO:0000786">
    <property type="term" value="C:nucleosome"/>
    <property type="evidence" value="ECO:0007669"/>
    <property type="project" value="InterPro"/>
</dbReference>